<proteinExistence type="predicted"/>
<name>A0AAW9V332_KLEPN</name>
<comment type="caution">
    <text evidence="1">The sequence shown here is derived from an EMBL/GenBank/DDBJ whole genome shotgun (WGS) entry which is preliminary data.</text>
</comment>
<dbReference type="EMBL" id="VINI01000036">
    <property type="protein sequence ID" value="MSS34353.1"/>
    <property type="molecule type" value="Genomic_DNA"/>
</dbReference>
<reference evidence="1 2" key="1">
    <citation type="submission" date="2019-07" db="EMBL/GenBank/DDBJ databases">
        <title>Genome sequence of OXA-232-producing Klebsiella pneumoniae ST23 from septicemic neonate.</title>
        <authorList>
            <person name="Mukherjee S."/>
            <person name="Naha S."/>
            <person name="Bhadury P."/>
            <person name="Basu S."/>
        </authorList>
    </citation>
    <scope>NUCLEOTIDE SEQUENCE [LARGE SCALE GENOMIC DNA]</scope>
    <source>
        <strain evidence="1 2">EN5275</strain>
    </source>
</reference>
<organism evidence="1 2">
    <name type="scientific">Klebsiella pneumoniae</name>
    <dbReference type="NCBI Taxonomy" id="573"/>
    <lineage>
        <taxon>Bacteria</taxon>
        <taxon>Pseudomonadati</taxon>
        <taxon>Pseudomonadota</taxon>
        <taxon>Gammaproteobacteria</taxon>
        <taxon>Enterobacterales</taxon>
        <taxon>Enterobacteriaceae</taxon>
        <taxon>Klebsiella/Raoultella group</taxon>
        <taxon>Klebsiella</taxon>
        <taxon>Klebsiella pneumoniae complex</taxon>
    </lineage>
</organism>
<sequence length="50" mass="5552">MGFPSPATDYQENRLSLDQHCNTGAPGVFFFRSDTYSFREGIKPGALLIV</sequence>
<feature type="non-terminal residue" evidence="1">
    <location>
        <position position="50"/>
    </location>
</feature>
<dbReference type="AlphaFoldDB" id="A0AAW9V332"/>
<gene>
    <name evidence="1" type="ORF">FME62_26805</name>
</gene>
<evidence type="ECO:0000313" key="1">
    <source>
        <dbReference type="EMBL" id="MSS34353.1"/>
    </source>
</evidence>
<accession>A0AAW9V332</accession>
<evidence type="ECO:0000313" key="2">
    <source>
        <dbReference type="Proteomes" id="UP000468995"/>
    </source>
</evidence>
<dbReference type="Proteomes" id="UP000468995">
    <property type="component" value="Unassembled WGS sequence"/>
</dbReference>
<protein>
    <submittedName>
        <fullName evidence="1">SOS mutagenesis and repair protein UmuD</fullName>
    </submittedName>
</protein>